<dbReference type="Proteomes" id="UP001165089">
    <property type="component" value="Unassembled WGS sequence"/>
</dbReference>
<organism evidence="1 2">
    <name type="scientific">Geothrix rubra</name>
    <dbReference type="NCBI Taxonomy" id="2927977"/>
    <lineage>
        <taxon>Bacteria</taxon>
        <taxon>Pseudomonadati</taxon>
        <taxon>Acidobacteriota</taxon>
        <taxon>Holophagae</taxon>
        <taxon>Holophagales</taxon>
        <taxon>Holophagaceae</taxon>
        <taxon>Geothrix</taxon>
    </lineage>
</organism>
<dbReference type="Gene3D" id="3.40.50.1000">
    <property type="entry name" value="HAD superfamily/HAD-like"/>
    <property type="match status" value="1"/>
</dbReference>
<dbReference type="EMBL" id="BSDD01000003">
    <property type="protein sequence ID" value="GLH70459.1"/>
    <property type="molecule type" value="Genomic_DNA"/>
</dbReference>
<comment type="caution">
    <text evidence="1">The sequence shown here is derived from an EMBL/GenBank/DDBJ whole genome shotgun (WGS) entry which is preliminary data.</text>
</comment>
<keyword evidence="2" id="KW-1185">Reference proteome</keyword>
<sequence length="212" mass="21987">MPLCFDLDGTLGHFSSGFVLLREALGGLWGGAPTAEELGRCGGSTDWEIVDELHRMRFGLPLTEAGYADYERACVARFQAAFAPGGLAPAAYAGILAGLHRLAARHRVWLVSGNAPALLAFKAEALGIDPAIPRLGSLPGHDRAGLIRRALEGCPGPHLYVGDRPHDLAAARVAGVPFLGIGGAVPGDHPLLDAAAEADHLVQAVEALLSGP</sequence>
<dbReference type="SUPFAM" id="SSF56784">
    <property type="entry name" value="HAD-like"/>
    <property type="match status" value="1"/>
</dbReference>
<proteinExistence type="predicted"/>
<evidence type="ECO:0008006" key="3">
    <source>
        <dbReference type="Google" id="ProtNLM"/>
    </source>
</evidence>
<name>A0ABQ5Q7H2_9BACT</name>
<dbReference type="InterPro" id="IPR023198">
    <property type="entry name" value="PGP-like_dom2"/>
</dbReference>
<evidence type="ECO:0000313" key="1">
    <source>
        <dbReference type="EMBL" id="GLH70459.1"/>
    </source>
</evidence>
<dbReference type="InterPro" id="IPR036412">
    <property type="entry name" value="HAD-like_sf"/>
</dbReference>
<evidence type="ECO:0000313" key="2">
    <source>
        <dbReference type="Proteomes" id="UP001165089"/>
    </source>
</evidence>
<dbReference type="InterPro" id="IPR023214">
    <property type="entry name" value="HAD_sf"/>
</dbReference>
<dbReference type="Pfam" id="PF12710">
    <property type="entry name" value="HAD"/>
    <property type="match status" value="1"/>
</dbReference>
<accession>A0ABQ5Q7H2</accession>
<gene>
    <name evidence="1" type="ORF">GETHPA_19920</name>
</gene>
<protein>
    <recommendedName>
        <fullName evidence="3">HAD family hydrolase</fullName>
    </recommendedName>
</protein>
<dbReference type="Gene3D" id="1.10.150.240">
    <property type="entry name" value="Putative phosphatase, domain 2"/>
    <property type="match status" value="1"/>
</dbReference>
<reference evidence="1 2" key="1">
    <citation type="journal article" date="2023" name="Antonie Van Leeuwenhoek">
        <title>Mesoterricola silvestris gen. nov., sp. nov., Mesoterricola sediminis sp. nov., Geothrix oryzae sp. nov., Geothrix edaphica sp. nov., Geothrix rubra sp. nov., and Geothrix limicola sp. nov., six novel members of Acidobacteriota isolated from soils.</title>
        <authorList>
            <person name="Itoh H."/>
            <person name="Sugisawa Y."/>
            <person name="Mise K."/>
            <person name="Xu Z."/>
            <person name="Kuniyasu M."/>
            <person name="Ushijima N."/>
            <person name="Kawano K."/>
            <person name="Kobayashi E."/>
            <person name="Shiratori Y."/>
            <person name="Masuda Y."/>
            <person name="Senoo K."/>
        </authorList>
    </citation>
    <scope>NUCLEOTIDE SEQUENCE [LARGE SCALE GENOMIC DNA]</scope>
    <source>
        <strain evidence="1 2">Red803</strain>
    </source>
</reference>